<dbReference type="InterPro" id="IPR006554">
    <property type="entry name" value="Helicase-like_DEXD_c2"/>
</dbReference>
<gene>
    <name evidence="15" type="ORF">SAMN02745116_00305</name>
</gene>
<keyword evidence="10" id="KW-0238">DNA-binding</keyword>
<dbReference type="Pfam" id="PF13307">
    <property type="entry name" value="Helicase_C_2"/>
    <property type="match status" value="1"/>
</dbReference>
<evidence type="ECO:0000256" key="8">
    <source>
        <dbReference type="ARBA" id="ARBA00023004"/>
    </source>
</evidence>
<dbReference type="PANTHER" id="PTHR11472:SF34">
    <property type="entry name" value="REGULATOR OF TELOMERE ELONGATION HELICASE 1"/>
    <property type="match status" value="1"/>
</dbReference>
<keyword evidence="7" id="KW-0067">ATP-binding</keyword>
<dbReference type="InterPro" id="IPR011604">
    <property type="entry name" value="PDDEXK-like_dom_sf"/>
</dbReference>
<evidence type="ECO:0000256" key="10">
    <source>
        <dbReference type="ARBA" id="ARBA00023125"/>
    </source>
</evidence>
<dbReference type="STRING" id="263852.SAMN02745116_00305"/>
<evidence type="ECO:0000256" key="1">
    <source>
        <dbReference type="ARBA" id="ARBA00022485"/>
    </source>
</evidence>
<dbReference type="PROSITE" id="PS51193">
    <property type="entry name" value="HELICASE_ATP_BIND_2"/>
    <property type="match status" value="1"/>
</dbReference>
<dbReference type="GO" id="GO:0003678">
    <property type="term" value="F:DNA helicase activity"/>
    <property type="evidence" value="ECO:0007669"/>
    <property type="project" value="InterPro"/>
</dbReference>
<dbReference type="RefSeq" id="WP_078806271.1">
    <property type="nucleotide sequence ID" value="NZ_FUXI01000003.1"/>
</dbReference>
<dbReference type="EMBL" id="FUXI01000003">
    <property type="protein sequence ID" value="SJZ43868.1"/>
    <property type="molecule type" value="Genomic_DNA"/>
</dbReference>
<dbReference type="InterPro" id="IPR014013">
    <property type="entry name" value="Helic_SF1/SF2_ATP-bd_DinG/Rad3"/>
</dbReference>
<dbReference type="Gene3D" id="3.90.320.10">
    <property type="match status" value="1"/>
</dbReference>
<keyword evidence="11" id="KW-0234">DNA repair</keyword>
<dbReference type="Gene3D" id="1.10.30.20">
    <property type="entry name" value="Bacterial XPD DNA helicase, FeS cluster domain"/>
    <property type="match status" value="1"/>
</dbReference>
<dbReference type="GO" id="GO:0051539">
    <property type="term" value="F:4 iron, 4 sulfur cluster binding"/>
    <property type="evidence" value="ECO:0007669"/>
    <property type="project" value="UniProtKB-KW"/>
</dbReference>
<keyword evidence="9" id="KW-0411">Iron-sulfur</keyword>
<evidence type="ECO:0000256" key="4">
    <source>
        <dbReference type="ARBA" id="ARBA00022763"/>
    </source>
</evidence>
<dbReference type="GO" id="GO:0016818">
    <property type="term" value="F:hydrolase activity, acting on acid anhydrides, in phosphorus-containing anhydrides"/>
    <property type="evidence" value="ECO:0007669"/>
    <property type="project" value="InterPro"/>
</dbReference>
<evidence type="ECO:0000313" key="15">
    <source>
        <dbReference type="EMBL" id="SJZ43868.1"/>
    </source>
</evidence>
<evidence type="ECO:0000256" key="11">
    <source>
        <dbReference type="ARBA" id="ARBA00023204"/>
    </source>
</evidence>
<dbReference type="OrthoDB" id="9765586at2"/>
<dbReference type="AlphaFoldDB" id="A0A1T4KND1"/>
<keyword evidence="8" id="KW-0408">Iron</keyword>
<accession>A0A1T4KND1</accession>
<comment type="similarity">
    <text evidence="13">Belongs to the helicase family. DinG subfamily.</text>
</comment>
<dbReference type="InterPro" id="IPR006555">
    <property type="entry name" value="ATP-dep_Helicase_C"/>
</dbReference>
<dbReference type="GO" id="GO:0003677">
    <property type="term" value="F:DNA binding"/>
    <property type="evidence" value="ECO:0007669"/>
    <property type="project" value="UniProtKB-KW"/>
</dbReference>
<keyword evidence="6 15" id="KW-0347">Helicase</keyword>
<keyword evidence="3" id="KW-0547">Nucleotide-binding</keyword>
<dbReference type="Pfam" id="PF06733">
    <property type="entry name" value="DEAD_2"/>
    <property type="match status" value="1"/>
</dbReference>
<dbReference type="InterPro" id="IPR042493">
    <property type="entry name" value="XPD_DNA_FeS"/>
</dbReference>
<evidence type="ECO:0000256" key="5">
    <source>
        <dbReference type="ARBA" id="ARBA00022801"/>
    </source>
</evidence>
<keyword evidence="12" id="KW-0413">Isomerase</keyword>
<dbReference type="Proteomes" id="UP000190328">
    <property type="component" value="Unassembled WGS sequence"/>
</dbReference>
<evidence type="ECO:0000256" key="9">
    <source>
        <dbReference type="ARBA" id="ARBA00023014"/>
    </source>
</evidence>
<dbReference type="Gene3D" id="1.10.275.40">
    <property type="match status" value="1"/>
</dbReference>
<proteinExistence type="inferred from homology"/>
<evidence type="ECO:0000256" key="7">
    <source>
        <dbReference type="ARBA" id="ARBA00022840"/>
    </source>
</evidence>
<evidence type="ECO:0000256" key="13">
    <source>
        <dbReference type="ARBA" id="ARBA00038058"/>
    </source>
</evidence>
<reference evidence="15 16" key="1">
    <citation type="submission" date="2017-02" db="EMBL/GenBank/DDBJ databases">
        <authorList>
            <person name="Peterson S.W."/>
        </authorList>
    </citation>
    <scope>NUCLEOTIDE SEQUENCE [LARGE SCALE GENOMIC DNA]</scope>
    <source>
        <strain evidence="15 16">ATCC BAA-1030</strain>
    </source>
</reference>
<evidence type="ECO:0000256" key="2">
    <source>
        <dbReference type="ARBA" id="ARBA00022723"/>
    </source>
</evidence>
<feature type="domain" description="Helicase ATP-binding" evidence="14">
    <location>
        <begin position="183"/>
        <end position="438"/>
    </location>
</feature>
<evidence type="ECO:0000256" key="3">
    <source>
        <dbReference type="ARBA" id="ARBA00022741"/>
    </source>
</evidence>
<dbReference type="GO" id="GO:0046872">
    <property type="term" value="F:metal ion binding"/>
    <property type="evidence" value="ECO:0007669"/>
    <property type="project" value="UniProtKB-KW"/>
</dbReference>
<name>A0A1T4KND1_9ENTE</name>
<sequence length="782" mass="91404">MKKISVREFVEFVLKKGSLDSTSSTSTHSALEGSRIHREIQKEMTAQYGKNYASEVVLKRAFHQEDFTLQIEGRADGIVHSETEIFIDEIKTSETVFSEIEESKLALYWGQVKVYGYFYCLEENLSEITLQLTYFQTTSEEITRTQQTFGLAELTSFFQECFSEYEKWLKFRVDWESERNQSIQSLAFPFGEWRSGQRNLSKAVFQVLREEKKLYAEAPTGTGKTISTLFPAIKWFAESESAIERLFYLTAKTITRTVAENTFSLLREKGLEMKSITLTAKEKICFMEEVKCTPEACPFANGYYERRNGAVWELLTENNELKREVVEKIARKHSVCPFELSLDTSLWVDAIICDYNYLFDPRVALERFFSGETTESIFLIDESHNLIDRARSMYSATLSKNAIRKVRKLFVDEKHLSKPLGKIERVFDSFHERMTSDFYSQSLPAESMIHPIYEFIEKGREYLGEKKEFEHQEEFLQVFFDCLRYQRIGEFYDEHFVTTVEKVNDDLLISELCLNPSEILQSILEKGKGSILFSATFTPLFYYKKLLGGRKSDYTLLLPSPFEKERQQVMIDRMISTTYRNRENSMKDLVEHLYLFVHAKKGNYLFFFPSYQYMDKTFLLFKERYPEVKSFIQDVAMTEQAREQFLAKFQENPSETTVAFCVLGGVFSEGIDLKGDRLIGTAIISIGLPQINEKLSLLKEYFDKENKQGFLYAYQIPGMNKVIQASGRVIRTMKDKGVVLLIDERFARRDVQELFPQHWFPHEVVGTPERLREVLEEFWRGE</sequence>
<keyword evidence="16" id="KW-1185">Reference proteome</keyword>
<dbReference type="SMART" id="SM00491">
    <property type="entry name" value="HELICc2"/>
    <property type="match status" value="1"/>
</dbReference>
<protein>
    <submittedName>
        <fullName evidence="15">Rad3-related DNA helicase</fullName>
    </submittedName>
</protein>
<evidence type="ECO:0000256" key="6">
    <source>
        <dbReference type="ARBA" id="ARBA00022806"/>
    </source>
</evidence>
<dbReference type="GO" id="GO:0006281">
    <property type="term" value="P:DNA repair"/>
    <property type="evidence" value="ECO:0007669"/>
    <property type="project" value="UniProtKB-KW"/>
</dbReference>
<evidence type="ECO:0000256" key="12">
    <source>
        <dbReference type="ARBA" id="ARBA00023235"/>
    </source>
</evidence>
<keyword evidence="2" id="KW-0479">Metal-binding</keyword>
<dbReference type="Gene3D" id="3.40.50.300">
    <property type="entry name" value="P-loop containing nucleotide triphosphate hydrolases"/>
    <property type="match status" value="2"/>
</dbReference>
<keyword evidence="4" id="KW-0227">DNA damage</keyword>
<dbReference type="SUPFAM" id="SSF52540">
    <property type="entry name" value="P-loop containing nucleoside triphosphate hydrolases"/>
    <property type="match status" value="1"/>
</dbReference>
<dbReference type="PANTHER" id="PTHR11472">
    <property type="entry name" value="DNA REPAIR DEAD HELICASE RAD3/XP-D SUBFAMILY MEMBER"/>
    <property type="match status" value="1"/>
</dbReference>
<dbReference type="SMART" id="SM00488">
    <property type="entry name" value="DEXDc2"/>
    <property type="match status" value="1"/>
</dbReference>
<evidence type="ECO:0000259" key="14">
    <source>
        <dbReference type="PROSITE" id="PS51193"/>
    </source>
</evidence>
<dbReference type="InterPro" id="IPR010614">
    <property type="entry name" value="RAD3-like_helicase_DEAD"/>
</dbReference>
<dbReference type="InterPro" id="IPR027417">
    <property type="entry name" value="P-loop_NTPase"/>
</dbReference>
<organism evidence="15 16">
    <name type="scientific">Pilibacter termitis</name>
    <dbReference type="NCBI Taxonomy" id="263852"/>
    <lineage>
        <taxon>Bacteria</taxon>
        <taxon>Bacillati</taxon>
        <taxon>Bacillota</taxon>
        <taxon>Bacilli</taxon>
        <taxon>Lactobacillales</taxon>
        <taxon>Enterococcaceae</taxon>
        <taxon>Pilibacter</taxon>
    </lineage>
</organism>
<keyword evidence="1" id="KW-0004">4Fe-4S</keyword>
<keyword evidence="5" id="KW-0378">Hydrolase</keyword>
<evidence type="ECO:0000313" key="16">
    <source>
        <dbReference type="Proteomes" id="UP000190328"/>
    </source>
</evidence>
<dbReference type="GO" id="GO:0005524">
    <property type="term" value="F:ATP binding"/>
    <property type="evidence" value="ECO:0007669"/>
    <property type="project" value="UniProtKB-KW"/>
</dbReference>
<dbReference type="InterPro" id="IPR045028">
    <property type="entry name" value="DinG/Rad3-like"/>
</dbReference>